<dbReference type="SUPFAM" id="SSF52833">
    <property type="entry name" value="Thioredoxin-like"/>
    <property type="match status" value="1"/>
</dbReference>
<dbReference type="PANTHER" id="PTHR13887">
    <property type="entry name" value="GLUTATHIONE S-TRANSFERASE KAPPA"/>
    <property type="match status" value="1"/>
</dbReference>
<comment type="caution">
    <text evidence="2">The sequence shown here is derived from an EMBL/GenBank/DDBJ whole genome shotgun (WGS) entry which is preliminary data.</text>
</comment>
<name>A0AAI9DKF0_PLUGE</name>
<gene>
    <name evidence="2" type="ORF">QEG54_002398</name>
</gene>
<dbReference type="EMBL" id="ABLOKC030000011">
    <property type="protein sequence ID" value="EML1471664.1"/>
    <property type="molecule type" value="Genomic_DNA"/>
</dbReference>
<dbReference type="InterPro" id="IPR036249">
    <property type="entry name" value="Thioredoxin-like_sf"/>
</dbReference>
<dbReference type="Pfam" id="PF01323">
    <property type="entry name" value="DSBA"/>
    <property type="match status" value="1"/>
</dbReference>
<evidence type="ECO:0000313" key="2">
    <source>
        <dbReference type="EMBL" id="EML1471664.1"/>
    </source>
</evidence>
<proteinExistence type="predicted"/>
<dbReference type="RefSeq" id="WP_048287868.1">
    <property type="nucleotide sequence ID" value="NZ_CACVCI010000001.1"/>
</dbReference>
<dbReference type="InterPro" id="IPR001853">
    <property type="entry name" value="DSBA-like_thioredoxin_dom"/>
</dbReference>
<evidence type="ECO:0000259" key="1">
    <source>
        <dbReference type="Pfam" id="PF01323"/>
    </source>
</evidence>
<dbReference type="PANTHER" id="PTHR13887:SF51">
    <property type="entry name" value="DSBA FAMILY PROTEIN"/>
    <property type="match status" value="1"/>
</dbReference>
<organism evidence="2">
    <name type="scientific">Pluralibacter gergoviae</name>
    <name type="common">Enterobacter gergoviae</name>
    <dbReference type="NCBI Taxonomy" id="61647"/>
    <lineage>
        <taxon>Bacteria</taxon>
        <taxon>Pseudomonadati</taxon>
        <taxon>Pseudomonadota</taxon>
        <taxon>Gammaproteobacteria</taxon>
        <taxon>Enterobacterales</taxon>
        <taxon>Enterobacteriaceae</taxon>
        <taxon>Pluralibacter</taxon>
    </lineage>
</organism>
<protein>
    <submittedName>
        <fullName evidence="2">DsbA family protein</fullName>
    </submittedName>
</protein>
<dbReference type="Gene3D" id="3.40.30.10">
    <property type="entry name" value="Glutaredoxin"/>
    <property type="match status" value="1"/>
</dbReference>
<reference evidence="2" key="1">
    <citation type="submission" date="2024-02" db="EMBL/GenBank/DDBJ databases">
        <authorList>
            <consortium name="Clinical and Environmental Microbiology Branch: Whole genome sequencing antimicrobial resistance pathogens in the healthcare setting"/>
        </authorList>
    </citation>
    <scope>NUCLEOTIDE SEQUENCE</scope>
    <source>
        <strain evidence="2">2021DK-00143</strain>
    </source>
</reference>
<accession>A0AAI9DKF0</accession>
<sequence length="212" mass="23796">MNMLHYFYDPFCGWCYGAAPVISSATEIDGLHIQPHGIGMLSGNQSKMMSPEWRDFVRPHETRIHALSGQVFGDSYTQELQERTDVLLDSSRPIAAMLAAEAMSGDGIPMLKRLQIAYYVEGRVITDPEEIGDIASNLGFDKEKFLTCYSKVMELDVENHINESHKAMQEAGKKGVPAFILEHNGRITELPFGRFISRPEKIKPAIESLLHL</sequence>
<feature type="domain" description="DSBA-like thioredoxin" evidence="1">
    <location>
        <begin position="5"/>
        <end position="185"/>
    </location>
</feature>
<dbReference type="GO" id="GO:0016491">
    <property type="term" value="F:oxidoreductase activity"/>
    <property type="evidence" value="ECO:0007669"/>
    <property type="project" value="InterPro"/>
</dbReference>
<dbReference type="CDD" id="cd03025">
    <property type="entry name" value="DsbA_FrnE_like"/>
    <property type="match status" value="1"/>
</dbReference>
<dbReference type="AlphaFoldDB" id="A0AAI9DKF0"/>